<accession>A0AAD1RVP3</accession>
<organism evidence="1 2">
    <name type="scientific">Pelobates cultripes</name>
    <name type="common">Western spadefoot toad</name>
    <dbReference type="NCBI Taxonomy" id="61616"/>
    <lineage>
        <taxon>Eukaryota</taxon>
        <taxon>Metazoa</taxon>
        <taxon>Chordata</taxon>
        <taxon>Craniata</taxon>
        <taxon>Vertebrata</taxon>
        <taxon>Euteleostomi</taxon>
        <taxon>Amphibia</taxon>
        <taxon>Batrachia</taxon>
        <taxon>Anura</taxon>
        <taxon>Pelobatoidea</taxon>
        <taxon>Pelobatidae</taxon>
        <taxon>Pelobates</taxon>
    </lineage>
</organism>
<gene>
    <name evidence="1" type="ORF">PECUL_23A016514</name>
</gene>
<evidence type="ECO:0000313" key="2">
    <source>
        <dbReference type="Proteomes" id="UP001295444"/>
    </source>
</evidence>
<protein>
    <submittedName>
        <fullName evidence="1">Uncharacterized protein</fullName>
    </submittedName>
</protein>
<reference evidence="1" key="1">
    <citation type="submission" date="2022-03" db="EMBL/GenBank/DDBJ databases">
        <authorList>
            <person name="Alioto T."/>
            <person name="Alioto T."/>
            <person name="Gomez Garrido J."/>
        </authorList>
    </citation>
    <scope>NUCLEOTIDE SEQUENCE</scope>
</reference>
<feature type="non-terminal residue" evidence="1">
    <location>
        <position position="1"/>
    </location>
</feature>
<dbReference type="Proteomes" id="UP001295444">
    <property type="component" value="Chromosome 04"/>
</dbReference>
<dbReference type="AlphaFoldDB" id="A0AAD1RVP3"/>
<evidence type="ECO:0000313" key="1">
    <source>
        <dbReference type="EMBL" id="CAH2282110.1"/>
    </source>
</evidence>
<proteinExistence type="predicted"/>
<keyword evidence="2" id="KW-1185">Reference proteome</keyword>
<name>A0AAD1RVP3_PELCU</name>
<sequence length="62" mass="7006">CTPNFTSQRNPLNRCIRHELAHTEKLPPRPQALPNTDHANLRCHRVPPGIIHADCDAEIDTC</sequence>
<dbReference type="EMBL" id="OW240915">
    <property type="protein sequence ID" value="CAH2282110.1"/>
    <property type="molecule type" value="Genomic_DNA"/>
</dbReference>